<name>A0AAW1HRX8_POPJA</name>
<reference evidence="2 3" key="1">
    <citation type="journal article" date="2024" name="BMC Genomics">
        <title>De novo assembly and annotation of Popillia japonica's genome with initial clues to its potential as an invasive pest.</title>
        <authorList>
            <person name="Cucini C."/>
            <person name="Boschi S."/>
            <person name="Funari R."/>
            <person name="Cardaioli E."/>
            <person name="Iannotti N."/>
            <person name="Marturano G."/>
            <person name="Paoli F."/>
            <person name="Bruttini M."/>
            <person name="Carapelli A."/>
            <person name="Frati F."/>
            <person name="Nardi F."/>
        </authorList>
    </citation>
    <scope>NUCLEOTIDE SEQUENCE [LARGE SCALE GENOMIC DNA]</scope>
    <source>
        <strain evidence="2">DMR45628</strain>
    </source>
</reference>
<dbReference type="Proteomes" id="UP001458880">
    <property type="component" value="Unassembled WGS sequence"/>
</dbReference>
<accession>A0AAW1HRX8</accession>
<evidence type="ECO:0000256" key="1">
    <source>
        <dbReference type="SAM" id="MobiDB-lite"/>
    </source>
</evidence>
<gene>
    <name evidence="2" type="ORF">QE152_g40292</name>
</gene>
<comment type="caution">
    <text evidence="2">The sequence shown here is derived from an EMBL/GenBank/DDBJ whole genome shotgun (WGS) entry which is preliminary data.</text>
</comment>
<dbReference type="AlphaFoldDB" id="A0AAW1HRX8"/>
<evidence type="ECO:0000313" key="3">
    <source>
        <dbReference type="Proteomes" id="UP001458880"/>
    </source>
</evidence>
<protein>
    <submittedName>
        <fullName evidence="2">Uncharacterized protein</fullName>
    </submittedName>
</protein>
<dbReference type="EMBL" id="JASPKY010001091">
    <property type="protein sequence ID" value="KAK9679104.1"/>
    <property type="molecule type" value="Genomic_DNA"/>
</dbReference>
<evidence type="ECO:0000313" key="2">
    <source>
        <dbReference type="EMBL" id="KAK9679104.1"/>
    </source>
</evidence>
<keyword evidence="3" id="KW-1185">Reference proteome</keyword>
<sequence length="92" mass="10663">MINERSSQKAVGQQANLLPPKTKANKSQKYKLALFRATPADHQPEHWRKSPKIKTMEYHNYANQKTPFPANTICAFIPATFNIAKKMTMYRR</sequence>
<feature type="region of interest" description="Disordered" evidence="1">
    <location>
        <begin position="1"/>
        <end position="26"/>
    </location>
</feature>
<organism evidence="2 3">
    <name type="scientific">Popillia japonica</name>
    <name type="common">Japanese beetle</name>
    <dbReference type="NCBI Taxonomy" id="7064"/>
    <lineage>
        <taxon>Eukaryota</taxon>
        <taxon>Metazoa</taxon>
        <taxon>Ecdysozoa</taxon>
        <taxon>Arthropoda</taxon>
        <taxon>Hexapoda</taxon>
        <taxon>Insecta</taxon>
        <taxon>Pterygota</taxon>
        <taxon>Neoptera</taxon>
        <taxon>Endopterygota</taxon>
        <taxon>Coleoptera</taxon>
        <taxon>Polyphaga</taxon>
        <taxon>Scarabaeiformia</taxon>
        <taxon>Scarabaeidae</taxon>
        <taxon>Rutelinae</taxon>
        <taxon>Popillia</taxon>
    </lineage>
</organism>
<proteinExistence type="predicted"/>
<feature type="compositionally biased region" description="Polar residues" evidence="1">
    <location>
        <begin position="1"/>
        <end position="16"/>
    </location>
</feature>